<dbReference type="Pfam" id="PF00497">
    <property type="entry name" value="SBP_bac_3"/>
    <property type="match status" value="1"/>
</dbReference>
<dbReference type="Proteomes" id="UP000767334">
    <property type="component" value="Unassembled WGS sequence"/>
</dbReference>
<dbReference type="InterPro" id="IPR050706">
    <property type="entry name" value="Cyclic-di-GMP_PDE-like"/>
</dbReference>
<keyword evidence="1" id="KW-0472">Membrane</keyword>
<protein>
    <submittedName>
        <fullName evidence="3">EAL domain-containing protein</fullName>
    </submittedName>
</protein>
<dbReference type="InterPro" id="IPR001638">
    <property type="entry name" value="Solute-binding_3/MltF_N"/>
</dbReference>
<dbReference type="Gene3D" id="3.40.190.10">
    <property type="entry name" value="Periplasmic binding protein-like II"/>
    <property type="match status" value="2"/>
</dbReference>
<evidence type="ECO:0000259" key="2">
    <source>
        <dbReference type="PROSITE" id="PS50883"/>
    </source>
</evidence>
<dbReference type="SUPFAM" id="SSF141868">
    <property type="entry name" value="EAL domain-like"/>
    <property type="match status" value="1"/>
</dbReference>
<dbReference type="SUPFAM" id="SSF53850">
    <property type="entry name" value="Periplasmic binding protein-like II"/>
    <property type="match status" value="1"/>
</dbReference>
<feature type="domain" description="EAL" evidence="2">
    <location>
        <begin position="280"/>
        <end position="534"/>
    </location>
</feature>
<name>A0ABS2FDP6_9CLOT</name>
<dbReference type="PROSITE" id="PS50883">
    <property type="entry name" value="EAL"/>
    <property type="match status" value="1"/>
</dbReference>
<reference evidence="3 4" key="1">
    <citation type="journal article" date="2021" name="Sci. Rep.">
        <title>The distribution of antibiotic resistance genes in chicken gut microbiota commensals.</title>
        <authorList>
            <person name="Juricova H."/>
            <person name="Matiasovicova J."/>
            <person name="Kubasova T."/>
            <person name="Cejkova D."/>
            <person name="Rychlik I."/>
        </authorList>
    </citation>
    <scope>NUCLEOTIDE SEQUENCE [LARGE SCALE GENOMIC DNA]</scope>
    <source>
        <strain evidence="3 4">An435</strain>
    </source>
</reference>
<accession>A0ABS2FDP6</accession>
<proteinExistence type="predicted"/>
<dbReference type="EMBL" id="JACJLL010000018">
    <property type="protein sequence ID" value="MBM6818648.1"/>
    <property type="molecule type" value="Genomic_DNA"/>
</dbReference>
<dbReference type="Gene3D" id="3.20.20.450">
    <property type="entry name" value="EAL domain"/>
    <property type="match status" value="1"/>
</dbReference>
<dbReference type="CDD" id="cd01948">
    <property type="entry name" value="EAL"/>
    <property type="match status" value="1"/>
</dbReference>
<comment type="caution">
    <text evidence="3">The sequence shown here is derived from an EMBL/GenBank/DDBJ whole genome shotgun (WGS) entry which is preliminary data.</text>
</comment>
<keyword evidence="1" id="KW-0812">Transmembrane</keyword>
<gene>
    <name evidence="3" type="ORF">H6A19_04705</name>
</gene>
<keyword evidence="1" id="KW-1133">Transmembrane helix</keyword>
<evidence type="ECO:0000256" key="1">
    <source>
        <dbReference type="SAM" id="Phobius"/>
    </source>
</evidence>
<dbReference type="Pfam" id="PF00563">
    <property type="entry name" value="EAL"/>
    <property type="match status" value="1"/>
</dbReference>
<dbReference type="InterPro" id="IPR001633">
    <property type="entry name" value="EAL_dom"/>
</dbReference>
<keyword evidence="4" id="KW-1185">Reference proteome</keyword>
<sequence length="534" mass="62072">MKLKISLIILIIIPTLLINKITKAEVNNYNEKIYKVGVIDFIPYSGINENGEFEGYYIDFFDLIAEELGFKYEYVEVNNFEAINKLEAGELDFSLGITITDERAEKLIFNLTPIASEKFALYTNRDIDPYNLGELNGLKFGAIEERAADWVIDFFKSSNIDVEIIYRSTYEEINDLLKNGSIDLLLDSAYKETEYNKIYEFVDSQVYIAANKNNKEIINAIDDAIVRINNNDPGSIENLYNSYFDKEKLKMRKLERVLFGLLKSILAIGIIIIVFPRVKKLIYSISIKIKIKSNRYEIDYEPIYKVKNKKLIGFEAIIKDKIKNKYLDSSNDIIYKIKEKNVVSYICIFGLEKIISDYKKIQNYNFLKEKDFYLSINIPIDQFKDSKFVHKLIEILNKSNLRKNSICIEFMGNINTKEVNTISKNIKILKEAGFLIAIDDFGIEYSNMNIIQDLDIDIIKIDRIFTSNMDKSVVKSEIIKFISRIGKAQNKFIVLEGIDEIEQDEKIKEIDNDKLYAQGNFYSKIMLMEDIKIL</sequence>
<evidence type="ECO:0000313" key="4">
    <source>
        <dbReference type="Proteomes" id="UP000767334"/>
    </source>
</evidence>
<dbReference type="InterPro" id="IPR035919">
    <property type="entry name" value="EAL_sf"/>
</dbReference>
<dbReference type="RefSeq" id="WP_204571964.1">
    <property type="nucleotide sequence ID" value="NZ_JACJLL010000018.1"/>
</dbReference>
<dbReference type="SMART" id="SM00052">
    <property type="entry name" value="EAL"/>
    <property type="match status" value="1"/>
</dbReference>
<evidence type="ECO:0000313" key="3">
    <source>
        <dbReference type="EMBL" id="MBM6818648.1"/>
    </source>
</evidence>
<organism evidence="3 4">
    <name type="scientific">Clostridium saudiense</name>
    <dbReference type="NCBI Taxonomy" id="1414720"/>
    <lineage>
        <taxon>Bacteria</taxon>
        <taxon>Bacillati</taxon>
        <taxon>Bacillota</taxon>
        <taxon>Clostridia</taxon>
        <taxon>Eubacteriales</taxon>
        <taxon>Clostridiaceae</taxon>
        <taxon>Clostridium</taxon>
    </lineage>
</organism>
<dbReference type="PANTHER" id="PTHR33121:SF71">
    <property type="entry name" value="OXYGEN SENSOR PROTEIN DOSP"/>
    <property type="match status" value="1"/>
</dbReference>
<dbReference type="PANTHER" id="PTHR33121">
    <property type="entry name" value="CYCLIC DI-GMP PHOSPHODIESTERASE PDEF"/>
    <property type="match status" value="1"/>
</dbReference>
<feature type="transmembrane region" description="Helical" evidence="1">
    <location>
        <begin position="257"/>
        <end position="278"/>
    </location>
</feature>
<dbReference type="SMART" id="SM00062">
    <property type="entry name" value="PBPb"/>
    <property type="match status" value="1"/>
</dbReference>